<reference evidence="4 5" key="1">
    <citation type="submission" date="2020-05" db="EMBL/GenBank/DDBJ databases">
        <title>Complete genome sequence of Hymenobacter sp. TS19 in Coasted Sand Dune.</title>
        <authorList>
            <person name="Lee J.-H."/>
            <person name="Jung J.-H."/>
            <person name="Jeong S."/>
            <person name="Zhao L."/>
            <person name="Kim M.-K."/>
            <person name="Seo H.-S."/>
            <person name="Lim S."/>
        </authorList>
    </citation>
    <scope>NUCLEOTIDE SEQUENCE [LARGE SCALE GENOMIC DNA]</scope>
    <source>
        <strain evidence="4 5">TS19</strain>
    </source>
</reference>
<keyword evidence="2" id="KW-0732">Signal</keyword>
<keyword evidence="5" id="KW-1185">Reference proteome</keyword>
<dbReference type="PANTHER" id="PTHR31988">
    <property type="entry name" value="ESTERASE, PUTATIVE (DUF303)-RELATED"/>
    <property type="match status" value="1"/>
</dbReference>
<dbReference type="GO" id="GO:0016788">
    <property type="term" value="F:hydrolase activity, acting on ester bonds"/>
    <property type="evidence" value="ECO:0007669"/>
    <property type="project" value="UniProtKB-ARBA"/>
</dbReference>
<dbReference type="Pfam" id="PF03629">
    <property type="entry name" value="SASA"/>
    <property type="match status" value="1"/>
</dbReference>
<feature type="chain" id="PRO_5026719339" evidence="2">
    <location>
        <begin position="22"/>
        <end position="287"/>
    </location>
</feature>
<sequence>MIYKALVFLLLLTALAPQVQAQNLQPVVRKLQAPPARKEKFQLYLLVGQSNMAGRGQVEAQDTATNPRVLRLNKAGQWELAQDPLHFDKPTAGVGPGLTFGRDMAALDPSVVVGLIPCAVGGSGIDVWQPGAYFPDTQVKPYDEALDRARLAMQQGRLAGIIWHQGETDCTPEKSAAYQQKLRDMIARFRQDLQAPTVPFVAGQLPAFQFTTPGPKGKPQPSPDLTRINRALVQLKHDVGHYEYISTEGTHDRGDQLHFDAAAARLLGHRYAQAMRKLQQSGRSRSH</sequence>
<dbReference type="AlphaFoldDB" id="A0A6M6BJI5"/>
<evidence type="ECO:0000256" key="2">
    <source>
        <dbReference type="SAM" id="SignalP"/>
    </source>
</evidence>
<feature type="domain" description="Sialate O-acetylesterase" evidence="3">
    <location>
        <begin position="41"/>
        <end position="276"/>
    </location>
</feature>
<feature type="signal peptide" evidence="2">
    <location>
        <begin position="1"/>
        <end position="21"/>
    </location>
</feature>
<dbReference type="PANTHER" id="PTHR31988:SF19">
    <property type="entry name" value="9-O-ACETYL-N-ACETYLNEURAMINIC ACID DEACETYLASE-RELATED"/>
    <property type="match status" value="1"/>
</dbReference>
<evidence type="ECO:0000256" key="1">
    <source>
        <dbReference type="ARBA" id="ARBA00022801"/>
    </source>
</evidence>
<dbReference type="Proteomes" id="UP000501623">
    <property type="component" value="Chromosome"/>
</dbReference>
<dbReference type="RefSeq" id="WP_171592306.1">
    <property type="nucleotide sequence ID" value="NZ_CP053538.1"/>
</dbReference>
<evidence type="ECO:0000313" key="5">
    <source>
        <dbReference type="Proteomes" id="UP000501623"/>
    </source>
</evidence>
<gene>
    <name evidence="4" type="ORF">HMJ29_15300</name>
</gene>
<dbReference type="InterPro" id="IPR005181">
    <property type="entry name" value="SASA"/>
</dbReference>
<evidence type="ECO:0000259" key="3">
    <source>
        <dbReference type="Pfam" id="PF03629"/>
    </source>
</evidence>
<dbReference type="InterPro" id="IPR036514">
    <property type="entry name" value="SGNH_hydro_sf"/>
</dbReference>
<dbReference type="EMBL" id="CP053538">
    <property type="protein sequence ID" value="QJX48220.1"/>
    <property type="molecule type" value="Genomic_DNA"/>
</dbReference>
<organism evidence="4 5">
    <name type="scientific">Hymenobacter taeanensis</name>
    <dbReference type="NCBI Taxonomy" id="2735321"/>
    <lineage>
        <taxon>Bacteria</taxon>
        <taxon>Pseudomonadati</taxon>
        <taxon>Bacteroidota</taxon>
        <taxon>Cytophagia</taxon>
        <taxon>Cytophagales</taxon>
        <taxon>Hymenobacteraceae</taxon>
        <taxon>Hymenobacter</taxon>
    </lineage>
</organism>
<evidence type="ECO:0000313" key="4">
    <source>
        <dbReference type="EMBL" id="QJX48220.1"/>
    </source>
</evidence>
<dbReference type="SUPFAM" id="SSF52266">
    <property type="entry name" value="SGNH hydrolase"/>
    <property type="match status" value="1"/>
</dbReference>
<proteinExistence type="predicted"/>
<dbReference type="InterPro" id="IPR052940">
    <property type="entry name" value="Carb_Esterase_6"/>
</dbReference>
<keyword evidence="1" id="KW-0378">Hydrolase</keyword>
<dbReference type="Gene3D" id="3.40.50.1110">
    <property type="entry name" value="SGNH hydrolase"/>
    <property type="match status" value="1"/>
</dbReference>
<name>A0A6M6BJI5_9BACT</name>
<accession>A0A6M6BJI5</accession>
<dbReference type="KEGG" id="hts:HMJ29_15300"/>
<protein>
    <submittedName>
        <fullName evidence="4">Sialate O-acetylesterase</fullName>
    </submittedName>
</protein>